<dbReference type="Pfam" id="PF00072">
    <property type="entry name" value="Response_reg"/>
    <property type="match status" value="1"/>
</dbReference>
<dbReference type="InterPro" id="IPR052020">
    <property type="entry name" value="Cyclic_di-GMP/3'3'-cGAMP_PDE"/>
</dbReference>
<evidence type="ECO:0000313" key="5">
    <source>
        <dbReference type="Proteomes" id="UP000185678"/>
    </source>
</evidence>
<dbReference type="CDD" id="cd00077">
    <property type="entry name" value="HDc"/>
    <property type="match status" value="1"/>
</dbReference>
<dbReference type="InterPro" id="IPR001789">
    <property type="entry name" value="Sig_transdc_resp-reg_receiver"/>
</dbReference>
<dbReference type="SUPFAM" id="SSF52172">
    <property type="entry name" value="CheY-like"/>
    <property type="match status" value="1"/>
</dbReference>
<feature type="domain" description="HD-GYP" evidence="3">
    <location>
        <begin position="162"/>
        <end position="363"/>
    </location>
</feature>
<keyword evidence="5" id="KW-1185">Reference proteome</keyword>
<dbReference type="EMBL" id="FTOA01000004">
    <property type="protein sequence ID" value="SIS87361.1"/>
    <property type="molecule type" value="Genomic_DNA"/>
</dbReference>
<dbReference type="GO" id="GO:0008081">
    <property type="term" value="F:phosphoric diester hydrolase activity"/>
    <property type="evidence" value="ECO:0007669"/>
    <property type="project" value="UniProtKB-ARBA"/>
</dbReference>
<evidence type="ECO:0000313" key="4">
    <source>
        <dbReference type="EMBL" id="SIS87361.1"/>
    </source>
</evidence>
<reference evidence="4 5" key="1">
    <citation type="submission" date="2017-01" db="EMBL/GenBank/DDBJ databases">
        <authorList>
            <person name="Mah S.A."/>
            <person name="Swanson W.J."/>
            <person name="Moy G.W."/>
            <person name="Vacquier V.D."/>
        </authorList>
    </citation>
    <scope>NUCLEOTIDE SEQUENCE [LARGE SCALE GENOMIC DNA]</scope>
    <source>
        <strain evidence="4 5">DSM 11589</strain>
    </source>
</reference>
<dbReference type="InterPro" id="IPR011006">
    <property type="entry name" value="CheY-like_superfamily"/>
</dbReference>
<dbReference type="SUPFAM" id="SSF109604">
    <property type="entry name" value="HD-domain/PDEase-like"/>
    <property type="match status" value="1"/>
</dbReference>
<feature type="domain" description="Response regulatory" evidence="2">
    <location>
        <begin position="1"/>
        <end position="115"/>
    </location>
</feature>
<gene>
    <name evidence="4" type="ORF">SAMN05421779_104228</name>
</gene>
<dbReference type="Gene3D" id="3.40.50.2300">
    <property type="match status" value="1"/>
</dbReference>
<keyword evidence="1" id="KW-0597">Phosphoprotein</keyword>
<organism evidence="4 5">
    <name type="scientific">Insolitispirillum peregrinum</name>
    <dbReference type="NCBI Taxonomy" id="80876"/>
    <lineage>
        <taxon>Bacteria</taxon>
        <taxon>Pseudomonadati</taxon>
        <taxon>Pseudomonadota</taxon>
        <taxon>Alphaproteobacteria</taxon>
        <taxon>Rhodospirillales</taxon>
        <taxon>Novispirillaceae</taxon>
        <taxon>Insolitispirillum</taxon>
    </lineage>
</organism>
<dbReference type="PROSITE" id="PS51832">
    <property type="entry name" value="HD_GYP"/>
    <property type="match status" value="1"/>
</dbReference>
<evidence type="ECO:0000259" key="2">
    <source>
        <dbReference type="PROSITE" id="PS50110"/>
    </source>
</evidence>
<dbReference type="InterPro" id="IPR003607">
    <property type="entry name" value="HD/PDEase_dom"/>
</dbReference>
<name>A0A1N7MN33_9PROT</name>
<dbReference type="InterPro" id="IPR037522">
    <property type="entry name" value="HD_GYP_dom"/>
</dbReference>
<dbReference type="Proteomes" id="UP000185678">
    <property type="component" value="Unassembled WGS sequence"/>
</dbReference>
<dbReference type="PANTHER" id="PTHR45228:SF8">
    <property type="entry name" value="TWO-COMPONENT RESPONSE REGULATOR-RELATED"/>
    <property type="match status" value="1"/>
</dbReference>
<accession>A0A1N7MN33</accession>
<dbReference type="STRING" id="80876.SAMN05421779_104228"/>
<dbReference type="AlphaFoldDB" id="A0A1N7MN33"/>
<dbReference type="SMART" id="SM00471">
    <property type="entry name" value="HDc"/>
    <property type="match status" value="1"/>
</dbReference>
<proteinExistence type="predicted"/>
<dbReference type="Pfam" id="PF13487">
    <property type="entry name" value="HD_5"/>
    <property type="match status" value="1"/>
</dbReference>
<feature type="modified residue" description="4-aspartylphosphate" evidence="1">
    <location>
        <position position="48"/>
    </location>
</feature>
<dbReference type="SMART" id="SM00448">
    <property type="entry name" value="REC"/>
    <property type="match status" value="1"/>
</dbReference>
<evidence type="ECO:0000259" key="3">
    <source>
        <dbReference type="PROSITE" id="PS51832"/>
    </source>
</evidence>
<dbReference type="CDD" id="cd00156">
    <property type="entry name" value="REC"/>
    <property type="match status" value="1"/>
</dbReference>
<dbReference type="Gene3D" id="1.10.3210.10">
    <property type="entry name" value="Hypothetical protein af1432"/>
    <property type="match status" value="1"/>
</dbReference>
<protein>
    <submittedName>
        <fullName evidence="4">Putative two-component system response regulator</fullName>
    </submittedName>
</protein>
<dbReference type="PANTHER" id="PTHR45228">
    <property type="entry name" value="CYCLIC DI-GMP PHOSPHODIESTERASE TM_0186-RELATED"/>
    <property type="match status" value="1"/>
</dbReference>
<dbReference type="PROSITE" id="PS50110">
    <property type="entry name" value="RESPONSE_REGULATORY"/>
    <property type="match status" value="1"/>
</dbReference>
<dbReference type="GO" id="GO:0000160">
    <property type="term" value="P:phosphorelay signal transduction system"/>
    <property type="evidence" value="ECO:0007669"/>
    <property type="project" value="InterPro"/>
</dbReference>
<sequence length="364" mass="39665">MIEDDPNVGEFLRDFLQESSYTPILCHGVRQALDALSANPDIHVGLVDIHLTSMTGFDLLEHLKAQGTALEAVMMTGRSSCSPDLWRQAGELGVHDILQKPIDHGRLLAALMRAVHAAGQRQRIVCLQNRLDQPAGPASPVPASLAPASPLLATTVSQQGDLSQAESILLERLVACARLRDDGTGAHCQRVGRYVRLLADEIGLPSAQSERLGWAAMLHDLGKIGVPDRLINKPGLLSPEEMTIMRGHAAIGHGLLEGTQHPVLQLAAEIALSHHEHFDGSGYPQGLRGEDIPLSARLTALCDVYDALRMQRPYKARLDHQAALRVLLQGDGYSCPQHFDPVLLAAFARIEQQFARIFDHDDDL</sequence>
<evidence type="ECO:0000256" key="1">
    <source>
        <dbReference type="PROSITE-ProRule" id="PRU00169"/>
    </source>
</evidence>